<dbReference type="AlphaFoldDB" id="A0A1U9VQF5"/>
<dbReference type="EMBL" id="CP019912">
    <property type="protein sequence ID" value="AQW32705.1"/>
    <property type="molecule type" value="Genomic_DNA"/>
</dbReference>
<evidence type="ECO:0000313" key="2">
    <source>
        <dbReference type="EMBL" id="AQW32705.1"/>
    </source>
</evidence>
<sequence length="73" mass="7301">MCGGGPDLPPKSDPTAERQKADADAADAANAKTAELRRSRQRSSLLAAGAAGGTGGTPQTNSVMAYGKQTLGQ</sequence>
<feature type="compositionally biased region" description="Basic and acidic residues" evidence="1">
    <location>
        <begin position="14"/>
        <end position="23"/>
    </location>
</feature>
<evidence type="ECO:0000313" key="3">
    <source>
        <dbReference type="Proteomes" id="UP000189628"/>
    </source>
</evidence>
<gene>
    <name evidence="2" type="ORF">B0B51_23285</name>
</gene>
<reference evidence="2 3" key="1">
    <citation type="submission" date="2017-02" db="EMBL/GenBank/DDBJ databases">
        <title>Blood Disease Bacterium A2-HR MARDI.</title>
        <authorList>
            <person name="Badrun R."/>
            <person name="Abu Bakar N."/>
            <person name="Laboh R."/>
        </authorList>
    </citation>
    <scope>NUCLEOTIDE SEQUENCE [LARGE SCALE GENOMIC DNA]</scope>
    <source>
        <strain evidence="2 3">A2-HR MARDI</strain>
        <plasmid evidence="3">Plasmid</plasmid>
    </source>
</reference>
<geneLocation type="plasmid" evidence="2">
    <name>unnamed</name>
</geneLocation>
<evidence type="ECO:0000256" key="1">
    <source>
        <dbReference type="SAM" id="MobiDB-lite"/>
    </source>
</evidence>
<accession>A0A1U9VQF5</accession>
<feature type="region of interest" description="Disordered" evidence="1">
    <location>
        <begin position="1"/>
        <end position="73"/>
    </location>
</feature>
<protein>
    <submittedName>
        <fullName evidence="2">Uncharacterized protein</fullName>
    </submittedName>
</protein>
<proteinExistence type="predicted"/>
<name>A0A1U9VQF5_9RALS</name>
<keyword evidence="2" id="KW-0614">Plasmid</keyword>
<organism evidence="2 3">
    <name type="scientific">blood disease bacterium A2-HR MARDI</name>
    <dbReference type="NCBI Taxonomy" id="1944648"/>
    <lineage>
        <taxon>Bacteria</taxon>
        <taxon>Pseudomonadati</taxon>
        <taxon>Pseudomonadota</taxon>
        <taxon>Betaproteobacteria</taxon>
        <taxon>Burkholderiales</taxon>
        <taxon>Burkholderiaceae</taxon>
        <taxon>Ralstonia</taxon>
        <taxon>Ralstonia solanacearum species complex</taxon>
    </lineage>
</organism>
<dbReference type="Proteomes" id="UP000189628">
    <property type="component" value="Plasmid unnamed"/>
</dbReference>